<dbReference type="EMBL" id="JAIWYP010000001">
    <property type="protein sequence ID" value="KAH3884648.1"/>
    <property type="molecule type" value="Genomic_DNA"/>
</dbReference>
<evidence type="ECO:0000313" key="1">
    <source>
        <dbReference type="EMBL" id="KAH3884648.1"/>
    </source>
</evidence>
<evidence type="ECO:0000313" key="2">
    <source>
        <dbReference type="Proteomes" id="UP000828390"/>
    </source>
</evidence>
<protein>
    <submittedName>
        <fullName evidence="1">Uncharacterized protein</fullName>
    </submittedName>
</protein>
<comment type="caution">
    <text evidence="1">The sequence shown here is derived from an EMBL/GenBank/DDBJ whole genome shotgun (WGS) entry which is preliminary data.</text>
</comment>
<name>A0A9D4MYF7_DREPO</name>
<dbReference type="AlphaFoldDB" id="A0A9D4MYF7"/>
<proteinExistence type="predicted"/>
<reference evidence="1" key="1">
    <citation type="journal article" date="2019" name="bioRxiv">
        <title>The Genome of the Zebra Mussel, Dreissena polymorpha: A Resource for Invasive Species Research.</title>
        <authorList>
            <person name="McCartney M.A."/>
            <person name="Auch B."/>
            <person name="Kono T."/>
            <person name="Mallez S."/>
            <person name="Zhang Y."/>
            <person name="Obille A."/>
            <person name="Becker A."/>
            <person name="Abrahante J.E."/>
            <person name="Garbe J."/>
            <person name="Badalamenti J.P."/>
            <person name="Herman A."/>
            <person name="Mangelson H."/>
            <person name="Liachko I."/>
            <person name="Sullivan S."/>
            <person name="Sone E.D."/>
            <person name="Koren S."/>
            <person name="Silverstein K.A.T."/>
            <person name="Beckman K.B."/>
            <person name="Gohl D.M."/>
        </authorList>
    </citation>
    <scope>NUCLEOTIDE SEQUENCE</scope>
    <source>
        <strain evidence="1">Duluth1</strain>
        <tissue evidence="1">Whole animal</tissue>
    </source>
</reference>
<sequence>MMGTAVHVVLRAHFLVDTCQQSQLKEEMTLLDPEIQILMDQAEELQSLLRGETTLADATCSEILIKLDRA</sequence>
<reference evidence="1" key="2">
    <citation type="submission" date="2020-11" db="EMBL/GenBank/DDBJ databases">
        <authorList>
            <person name="McCartney M.A."/>
            <person name="Auch B."/>
            <person name="Kono T."/>
            <person name="Mallez S."/>
            <person name="Becker A."/>
            <person name="Gohl D.M."/>
            <person name="Silverstein K.A.T."/>
            <person name="Koren S."/>
            <person name="Bechman K.B."/>
            <person name="Herman A."/>
            <person name="Abrahante J.E."/>
            <person name="Garbe J."/>
        </authorList>
    </citation>
    <scope>NUCLEOTIDE SEQUENCE</scope>
    <source>
        <strain evidence="1">Duluth1</strain>
        <tissue evidence="1">Whole animal</tissue>
    </source>
</reference>
<keyword evidence="2" id="KW-1185">Reference proteome</keyword>
<accession>A0A9D4MYF7</accession>
<gene>
    <name evidence="1" type="ORF">DPMN_008633</name>
</gene>
<dbReference type="Proteomes" id="UP000828390">
    <property type="component" value="Unassembled WGS sequence"/>
</dbReference>
<organism evidence="1 2">
    <name type="scientific">Dreissena polymorpha</name>
    <name type="common">Zebra mussel</name>
    <name type="synonym">Mytilus polymorpha</name>
    <dbReference type="NCBI Taxonomy" id="45954"/>
    <lineage>
        <taxon>Eukaryota</taxon>
        <taxon>Metazoa</taxon>
        <taxon>Spiralia</taxon>
        <taxon>Lophotrochozoa</taxon>
        <taxon>Mollusca</taxon>
        <taxon>Bivalvia</taxon>
        <taxon>Autobranchia</taxon>
        <taxon>Heteroconchia</taxon>
        <taxon>Euheterodonta</taxon>
        <taxon>Imparidentia</taxon>
        <taxon>Neoheterodontei</taxon>
        <taxon>Myida</taxon>
        <taxon>Dreissenoidea</taxon>
        <taxon>Dreissenidae</taxon>
        <taxon>Dreissena</taxon>
    </lineage>
</organism>